<keyword evidence="3" id="KW-1185">Reference proteome</keyword>
<dbReference type="RefSeq" id="WP_074083991.1">
    <property type="nucleotide sequence ID" value="NZ_LVWI01000034.1"/>
</dbReference>
<gene>
    <name evidence="2" type="ORF">A3844_10190</name>
</gene>
<organism evidence="2 3">
    <name type="scientific">Paenibacillus helianthi</name>
    <dbReference type="NCBI Taxonomy" id="1349432"/>
    <lineage>
        <taxon>Bacteria</taxon>
        <taxon>Bacillati</taxon>
        <taxon>Bacillota</taxon>
        <taxon>Bacilli</taxon>
        <taxon>Bacillales</taxon>
        <taxon>Paenibacillaceae</taxon>
        <taxon>Paenibacillus</taxon>
    </lineage>
</organism>
<keyword evidence="1" id="KW-0732">Signal</keyword>
<name>A0ABX3ESI4_9BACL</name>
<comment type="caution">
    <text evidence="2">The sequence shown here is derived from an EMBL/GenBank/DDBJ whole genome shotgun (WGS) entry which is preliminary data.</text>
</comment>
<protein>
    <recommendedName>
        <fullName evidence="4">Lipoprotein</fullName>
    </recommendedName>
</protein>
<dbReference type="PROSITE" id="PS51257">
    <property type="entry name" value="PROKAR_LIPOPROTEIN"/>
    <property type="match status" value="1"/>
</dbReference>
<dbReference type="Proteomes" id="UP000186058">
    <property type="component" value="Unassembled WGS sequence"/>
</dbReference>
<proteinExistence type="predicted"/>
<evidence type="ECO:0000313" key="2">
    <source>
        <dbReference type="EMBL" id="OKP87766.1"/>
    </source>
</evidence>
<feature type="signal peptide" evidence="1">
    <location>
        <begin position="1"/>
        <end position="24"/>
    </location>
</feature>
<dbReference type="EMBL" id="LVWI01000034">
    <property type="protein sequence ID" value="OKP87766.1"/>
    <property type="molecule type" value="Genomic_DNA"/>
</dbReference>
<reference evidence="2 3" key="1">
    <citation type="submission" date="2016-03" db="EMBL/GenBank/DDBJ databases">
        <authorList>
            <person name="Sant'Anna F.H."/>
            <person name="Ambrosini A."/>
            <person name="Souza R."/>
            <person name="Bach E."/>
            <person name="Fernandes G."/>
            <person name="Balsanelli E."/>
            <person name="Baura V.A."/>
            <person name="Souza E.M."/>
            <person name="Passaglia L."/>
        </authorList>
    </citation>
    <scope>NUCLEOTIDE SEQUENCE [LARGE SCALE GENOMIC DNA]</scope>
    <source>
        <strain evidence="2 3">P26E</strain>
    </source>
</reference>
<sequence length="177" mass="19986">MIIINKNKKILLNIFLLSMFITFSGCDDSHTGIVEIMGGKEKIEFKTLNNTEKGSSLNDTKKIFLFAFEGGNSKKIKFLKSGDEISLDFGSNPPDKLSISDGLINSNGDYLYTPKEIVEVPYVKKKGIYSFKLETHIASRLSSYYKKDKTVFRGFIIDAFWGNGEYKYAFVIESNAL</sequence>
<evidence type="ECO:0000313" key="3">
    <source>
        <dbReference type="Proteomes" id="UP000186058"/>
    </source>
</evidence>
<feature type="chain" id="PRO_5047230206" description="Lipoprotein" evidence="1">
    <location>
        <begin position="25"/>
        <end position="177"/>
    </location>
</feature>
<evidence type="ECO:0000256" key="1">
    <source>
        <dbReference type="SAM" id="SignalP"/>
    </source>
</evidence>
<evidence type="ECO:0008006" key="4">
    <source>
        <dbReference type="Google" id="ProtNLM"/>
    </source>
</evidence>
<accession>A0ABX3ESI4</accession>